<feature type="transmembrane region" description="Helical" evidence="1">
    <location>
        <begin position="343"/>
        <end position="364"/>
    </location>
</feature>
<dbReference type="PANTHER" id="PTHR34219">
    <property type="entry name" value="IRON-REGULATED INNER MEMBRANE PROTEIN-RELATED"/>
    <property type="match status" value="1"/>
</dbReference>
<dbReference type="RefSeq" id="WP_185270610.1">
    <property type="nucleotide sequence ID" value="NZ_CP055156.1"/>
</dbReference>
<dbReference type="AlphaFoldDB" id="A0A7G7GAE5"/>
<evidence type="ECO:0000313" key="2">
    <source>
        <dbReference type="EMBL" id="QNF34129.1"/>
    </source>
</evidence>
<dbReference type="Pfam" id="PF03929">
    <property type="entry name" value="PepSY_TM"/>
    <property type="match status" value="1"/>
</dbReference>
<dbReference type="KEGG" id="aswu:HUW51_15885"/>
<accession>A0A7G7GAE5</accession>
<keyword evidence="1" id="KW-1133">Transmembrane helix</keyword>
<sequence length="394" mass="45125">MLRKVVGKLHLWLGFASGLIVLFLAITGCILAFQREIENATQAYRYVDYQPALQPLPPSRLKQIADAQLPGKKGHSVIYQKDRAAQVVYYNLEPEYYYLAYLNPYTGEVLKVKNMEEDFFRIMIMGHYYLWLPPTIGQPILASATLIFVVMLITGIILWWPKNKKARKQRFSIKWNAAWRRRNYDLHNVLGFYITGVILFIALSGLVMGFKWVANSVYWTASGGKPMVEFYESFSQVPTNPVHKITSPMDQLWLNMQPEFQKITGSMEVHIPENEQSSIEVAFNPDTDTYWKTNYRYFDQHTLKEIEVTHVYGKIANATVADKIMRMNYDIHVGAIAGLPGKIIAFFASLFAGSLPVTGFLIWWGRRKKARKAKAQPSKVAQTSQLVGAGFMKK</sequence>
<evidence type="ECO:0000313" key="3">
    <source>
        <dbReference type="Proteomes" id="UP000515237"/>
    </source>
</evidence>
<dbReference type="Proteomes" id="UP000515237">
    <property type="component" value="Chromosome"/>
</dbReference>
<reference evidence="2 3" key="1">
    <citation type="journal article" date="2018" name="Int. J. Syst. Evol. Microbiol.">
        <title>Adhaeribacter swui sp. nov., isolated from wet mud.</title>
        <authorList>
            <person name="Kim D.U."/>
            <person name="Kim K.W."/>
            <person name="Kang M.S."/>
            <person name="Kim J.Y."/>
            <person name="Jang J.H."/>
            <person name="Kim M.K."/>
        </authorList>
    </citation>
    <scope>NUCLEOTIDE SEQUENCE [LARGE SCALE GENOMIC DNA]</scope>
    <source>
        <strain evidence="2 3">KCTC 52873</strain>
    </source>
</reference>
<keyword evidence="1" id="KW-0472">Membrane</keyword>
<feature type="transmembrane region" description="Helical" evidence="1">
    <location>
        <begin position="12"/>
        <end position="33"/>
    </location>
</feature>
<keyword evidence="3" id="KW-1185">Reference proteome</keyword>
<protein>
    <submittedName>
        <fullName evidence="2">PepSY domain-containing protein</fullName>
    </submittedName>
</protein>
<dbReference type="EMBL" id="CP055156">
    <property type="protein sequence ID" value="QNF34129.1"/>
    <property type="molecule type" value="Genomic_DNA"/>
</dbReference>
<dbReference type="PROSITE" id="PS51257">
    <property type="entry name" value="PROKAR_LIPOPROTEIN"/>
    <property type="match status" value="1"/>
</dbReference>
<dbReference type="PANTHER" id="PTHR34219:SF3">
    <property type="entry name" value="BLL7967 PROTEIN"/>
    <property type="match status" value="1"/>
</dbReference>
<name>A0A7G7GAE5_9BACT</name>
<organism evidence="2 3">
    <name type="scientific">Adhaeribacter swui</name>
    <dbReference type="NCBI Taxonomy" id="2086471"/>
    <lineage>
        <taxon>Bacteria</taxon>
        <taxon>Pseudomonadati</taxon>
        <taxon>Bacteroidota</taxon>
        <taxon>Cytophagia</taxon>
        <taxon>Cytophagales</taxon>
        <taxon>Hymenobacteraceae</taxon>
        <taxon>Adhaeribacter</taxon>
    </lineage>
</organism>
<keyword evidence="1" id="KW-0812">Transmembrane</keyword>
<feature type="transmembrane region" description="Helical" evidence="1">
    <location>
        <begin position="190"/>
        <end position="210"/>
    </location>
</feature>
<feature type="transmembrane region" description="Helical" evidence="1">
    <location>
        <begin position="140"/>
        <end position="160"/>
    </location>
</feature>
<gene>
    <name evidence="2" type="ORF">HUW51_15885</name>
</gene>
<dbReference type="InterPro" id="IPR005625">
    <property type="entry name" value="PepSY-ass_TM"/>
</dbReference>
<proteinExistence type="predicted"/>
<evidence type="ECO:0000256" key="1">
    <source>
        <dbReference type="SAM" id="Phobius"/>
    </source>
</evidence>